<organism evidence="2 3">
    <name type="scientific">Oceanisphaera ostreae</name>
    <dbReference type="NCBI Taxonomy" id="914151"/>
    <lineage>
        <taxon>Bacteria</taxon>
        <taxon>Pseudomonadati</taxon>
        <taxon>Pseudomonadota</taxon>
        <taxon>Gammaproteobacteria</taxon>
        <taxon>Aeromonadales</taxon>
        <taxon>Aeromonadaceae</taxon>
        <taxon>Oceanisphaera</taxon>
    </lineage>
</organism>
<sequence>MLSRHHGFTIVELLVAMVAGLVVLSGALSLFITVLATGNTNLMLSRLNQEVQAVGDLISRDLQKAGYHPEAAADLALNRPISTNSAAHYVFSVADDLYTEPSTTGSHCLRLKYWDAAQSSGKKPIVRIYSYHRGTQKLTVRTKHNPSDNTALSTLCGSGSQLISSKEIKIDQLLFTPIPAGPSSSGASLYMTLSASHARRPNLIMSLQRHIYLRNEGSSP</sequence>
<keyword evidence="1" id="KW-1133">Transmembrane helix</keyword>
<protein>
    <submittedName>
        <fullName evidence="2">PilW family protein</fullName>
    </submittedName>
</protein>
<evidence type="ECO:0000313" key="3">
    <source>
        <dbReference type="Proteomes" id="UP001597048"/>
    </source>
</evidence>
<reference evidence="3" key="1">
    <citation type="journal article" date="2019" name="Int. J. Syst. Evol. Microbiol.">
        <title>The Global Catalogue of Microorganisms (GCM) 10K type strain sequencing project: providing services to taxonomists for standard genome sequencing and annotation.</title>
        <authorList>
            <consortium name="The Broad Institute Genomics Platform"/>
            <consortium name="The Broad Institute Genome Sequencing Center for Infectious Disease"/>
            <person name="Wu L."/>
            <person name="Ma J."/>
        </authorList>
    </citation>
    <scope>NUCLEOTIDE SEQUENCE [LARGE SCALE GENOMIC DNA]</scope>
    <source>
        <strain evidence="3">CCUG 60525</strain>
    </source>
</reference>
<dbReference type="NCBIfam" id="TIGR02532">
    <property type="entry name" value="IV_pilin_GFxxxE"/>
    <property type="match status" value="1"/>
</dbReference>
<dbReference type="EMBL" id="JBHTJS010000058">
    <property type="protein sequence ID" value="MFD1009228.1"/>
    <property type="molecule type" value="Genomic_DNA"/>
</dbReference>
<evidence type="ECO:0000256" key="1">
    <source>
        <dbReference type="SAM" id="Phobius"/>
    </source>
</evidence>
<feature type="transmembrane region" description="Helical" evidence="1">
    <location>
        <begin position="13"/>
        <end position="36"/>
    </location>
</feature>
<dbReference type="Proteomes" id="UP001597048">
    <property type="component" value="Unassembled WGS sequence"/>
</dbReference>
<dbReference type="RefSeq" id="WP_379559261.1">
    <property type="nucleotide sequence ID" value="NZ_JBHTJS010000058.1"/>
</dbReference>
<proteinExistence type="predicted"/>
<dbReference type="Pfam" id="PF07963">
    <property type="entry name" value="N_methyl"/>
    <property type="match status" value="1"/>
</dbReference>
<accession>A0ABW3KJA5</accession>
<evidence type="ECO:0000313" key="2">
    <source>
        <dbReference type="EMBL" id="MFD1009228.1"/>
    </source>
</evidence>
<keyword evidence="1" id="KW-0472">Membrane</keyword>
<comment type="caution">
    <text evidence="2">The sequence shown here is derived from an EMBL/GenBank/DDBJ whole genome shotgun (WGS) entry which is preliminary data.</text>
</comment>
<dbReference type="InterPro" id="IPR012902">
    <property type="entry name" value="N_methyl_site"/>
</dbReference>
<dbReference type="PIRSF" id="PIRSF004525">
    <property type="entry name" value="Pilin_peptidase-dep_B_prd"/>
    <property type="match status" value="1"/>
</dbReference>
<name>A0ABW3KJA5_9GAMM</name>
<gene>
    <name evidence="2" type="ORF">ACFQ1C_13855</name>
</gene>
<dbReference type="InterPro" id="IPR016419">
    <property type="entry name" value="Prepilin_Pept-dep_B_prd"/>
</dbReference>
<keyword evidence="3" id="KW-1185">Reference proteome</keyword>
<keyword evidence="1" id="KW-0812">Transmembrane</keyword>